<reference evidence="2" key="2">
    <citation type="submission" date="2025-09" db="UniProtKB">
        <authorList>
            <consortium name="Ensembl"/>
        </authorList>
    </citation>
    <scope>IDENTIFICATION</scope>
</reference>
<dbReference type="Proteomes" id="UP000694557">
    <property type="component" value="Unassembled WGS sequence"/>
</dbReference>
<dbReference type="Ensembl" id="ENSOKIT00005081101.1">
    <property type="protein sequence ID" value="ENSOKIP00005076095.1"/>
    <property type="gene ID" value="ENSOKIG00005032891.1"/>
</dbReference>
<proteinExistence type="predicted"/>
<name>A0A8C7IR43_ONCKI</name>
<dbReference type="InterPro" id="IPR029071">
    <property type="entry name" value="Ubiquitin-like_domsf"/>
</dbReference>
<protein>
    <recommendedName>
        <fullName evidence="1">Ubiquitin-like domain-containing protein</fullName>
    </recommendedName>
</protein>
<dbReference type="Gene3D" id="3.10.20.90">
    <property type="entry name" value="Phosphatidylinositol 3-kinase Catalytic Subunit, Chain A, domain 1"/>
    <property type="match status" value="1"/>
</dbReference>
<feature type="domain" description="Ubiquitin-like" evidence="1">
    <location>
        <begin position="28"/>
        <end position="85"/>
    </location>
</feature>
<dbReference type="SMART" id="SM00213">
    <property type="entry name" value="UBQ"/>
    <property type="match status" value="1"/>
</dbReference>
<dbReference type="Pfam" id="PF00240">
    <property type="entry name" value="ubiquitin"/>
    <property type="match status" value="1"/>
</dbReference>
<dbReference type="SUPFAM" id="SSF54236">
    <property type="entry name" value="Ubiquitin-like"/>
    <property type="match status" value="1"/>
</dbReference>
<accession>A0A8C7IR43</accession>
<dbReference type="PROSITE" id="PS50053">
    <property type="entry name" value="UBIQUITIN_2"/>
    <property type="match status" value="1"/>
</dbReference>
<dbReference type="AlphaFoldDB" id="A0A8C7IR43"/>
<dbReference type="InterPro" id="IPR000626">
    <property type="entry name" value="Ubiquitin-like_dom"/>
</dbReference>
<evidence type="ECO:0000313" key="3">
    <source>
        <dbReference type="Proteomes" id="UP000694557"/>
    </source>
</evidence>
<dbReference type="GeneTree" id="ENSGT01130000280532"/>
<reference evidence="2" key="1">
    <citation type="submission" date="2025-08" db="UniProtKB">
        <authorList>
            <consortium name="Ensembl"/>
        </authorList>
    </citation>
    <scope>IDENTIFICATION</scope>
</reference>
<keyword evidence="3" id="KW-1185">Reference proteome</keyword>
<evidence type="ECO:0000313" key="2">
    <source>
        <dbReference type="Ensembl" id="ENSOKIP00005076095.1"/>
    </source>
</evidence>
<evidence type="ECO:0000259" key="1">
    <source>
        <dbReference type="PROSITE" id="PS50053"/>
    </source>
</evidence>
<sequence length="94" mass="10747">MLYQVIVIGIKKDRTAYNVGNTEEEMKSMTVKQLKKKIADKYPATKAVEMRLIFTNKQLEDSYGLGHYGIQNQSIIMQVLILPGGHDWLIMTSQ</sequence>
<organism evidence="2 3">
    <name type="scientific">Oncorhynchus kisutch</name>
    <name type="common">Coho salmon</name>
    <name type="synonym">Salmo kisutch</name>
    <dbReference type="NCBI Taxonomy" id="8019"/>
    <lineage>
        <taxon>Eukaryota</taxon>
        <taxon>Metazoa</taxon>
        <taxon>Chordata</taxon>
        <taxon>Craniata</taxon>
        <taxon>Vertebrata</taxon>
        <taxon>Euteleostomi</taxon>
        <taxon>Actinopterygii</taxon>
        <taxon>Neopterygii</taxon>
        <taxon>Teleostei</taxon>
        <taxon>Protacanthopterygii</taxon>
        <taxon>Salmoniformes</taxon>
        <taxon>Salmonidae</taxon>
        <taxon>Salmoninae</taxon>
        <taxon>Oncorhynchus</taxon>
    </lineage>
</organism>